<feature type="region of interest" description="Disordered" evidence="1">
    <location>
        <begin position="200"/>
        <end position="253"/>
    </location>
</feature>
<gene>
    <name evidence="2" type="ORF">ERS008198_03247</name>
</gene>
<evidence type="ECO:0000256" key="1">
    <source>
        <dbReference type="SAM" id="MobiDB-lite"/>
    </source>
</evidence>
<name>A0A655DGV4_SALET</name>
<feature type="compositionally biased region" description="Basic and acidic residues" evidence="1">
    <location>
        <begin position="1"/>
        <end position="22"/>
    </location>
</feature>
<dbReference type="AlphaFoldDB" id="A0A655DGV4"/>
<evidence type="ECO:0000313" key="3">
    <source>
        <dbReference type="Proteomes" id="UP000041314"/>
    </source>
</evidence>
<evidence type="ECO:0000313" key="2">
    <source>
        <dbReference type="EMBL" id="CNU64832.1"/>
    </source>
</evidence>
<dbReference type="EMBL" id="CQPA01000029">
    <property type="protein sequence ID" value="CNU64832.1"/>
    <property type="molecule type" value="Genomic_DNA"/>
</dbReference>
<sequence>MVSEHADSGVREEHRDKARNNQDRGAAGNQDANRNQLTDGAPHKAPDHRVRREAINSGAVNRQYCARNQTLGDTVKGLREFSHKHTHALGDDEDRHRKGETGLQDIDCPVGFTRHRLHGVDTEGEQNGTKEDGHYNRRRDDVVMENVQPARQFEVFNAFLFFAQERRDFIGNPGSKLLLVTNGETAAVRHFLSRLVHHVGGNPPVQGNQYRRADNGGPHGITEDIERDRNQPRLLEHDVPGQHDGANTGNASQ</sequence>
<reference evidence="2 3" key="1">
    <citation type="submission" date="2015-03" db="EMBL/GenBank/DDBJ databases">
        <authorList>
            <consortium name="Pathogen Informatics"/>
        </authorList>
    </citation>
    <scope>NUCLEOTIDE SEQUENCE [LARGE SCALE GENOMIC DNA]</scope>
    <source>
        <strain evidence="2 3">A1104</strain>
    </source>
</reference>
<proteinExistence type="predicted"/>
<feature type="region of interest" description="Disordered" evidence="1">
    <location>
        <begin position="1"/>
        <end position="49"/>
    </location>
</feature>
<organism evidence="2 3">
    <name type="scientific">Salmonella enterica subsp. enterica serovar Bovismorbificans</name>
    <dbReference type="NCBI Taxonomy" id="58097"/>
    <lineage>
        <taxon>Bacteria</taxon>
        <taxon>Pseudomonadati</taxon>
        <taxon>Pseudomonadota</taxon>
        <taxon>Gammaproteobacteria</taxon>
        <taxon>Enterobacterales</taxon>
        <taxon>Enterobacteriaceae</taxon>
        <taxon>Salmonella</taxon>
    </lineage>
</organism>
<feature type="compositionally biased region" description="Basic and acidic residues" evidence="1">
    <location>
        <begin position="86"/>
        <end position="100"/>
    </location>
</feature>
<feature type="region of interest" description="Disordered" evidence="1">
    <location>
        <begin position="86"/>
        <end position="107"/>
    </location>
</feature>
<dbReference type="Proteomes" id="UP000041314">
    <property type="component" value="Unassembled WGS sequence"/>
</dbReference>
<feature type="compositionally biased region" description="Basic and acidic residues" evidence="1">
    <location>
        <begin position="221"/>
        <end position="241"/>
    </location>
</feature>
<accession>A0A655DGV4</accession>
<protein>
    <submittedName>
        <fullName evidence="2">Uncharacterized protein</fullName>
    </submittedName>
</protein>